<feature type="compositionally biased region" description="Basic and acidic residues" evidence="7">
    <location>
        <begin position="917"/>
        <end position="941"/>
    </location>
</feature>
<dbReference type="AlphaFoldDB" id="A0A2I4CEN1"/>
<name>A0A2I4CEN1_AUSLI</name>
<evidence type="ECO:0000256" key="2">
    <source>
        <dbReference type="ARBA" id="ARBA00006042"/>
    </source>
</evidence>
<dbReference type="FunCoup" id="A0A2I4CEN1">
    <property type="interactions" value="238"/>
</dbReference>
<proteinExistence type="inferred from homology"/>
<gene>
    <name evidence="10" type="primary">rpgrip1l</name>
</gene>
<feature type="domain" description="C2" evidence="8">
    <location>
        <begin position="753"/>
        <end position="876"/>
    </location>
</feature>
<evidence type="ECO:0000313" key="9">
    <source>
        <dbReference type="Proteomes" id="UP000192220"/>
    </source>
</evidence>
<feature type="coiled-coil region" evidence="6">
    <location>
        <begin position="110"/>
        <end position="144"/>
    </location>
</feature>
<dbReference type="PANTHER" id="PTHR14240">
    <property type="entry name" value="RETINITIS PIGMENTOSA GTPASE REGULATOR-INTERACTING PROTEIN"/>
    <property type="match status" value="1"/>
</dbReference>
<dbReference type="FunFam" id="2.60.40.150:FF:000073">
    <property type="entry name" value="protein fantom isoform X1"/>
    <property type="match status" value="1"/>
</dbReference>
<dbReference type="Gene3D" id="2.60.40.150">
    <property type="entry name" value="C2 domain"/>
    <property type="match status" value="2"/>
</dbReference>
<dbReference type="Proteomes" id="UP000192220">
    <property type="component" value="Unplaced"/>
</dbReference>
<feature type="compositionally biased region" description="Basic and acidic residues" evidence="7">
    <location>
        <begin position="952"/>
        <end position="972"/>
    </location>
</feature>
<feature type="compositionally biased region" description="Polar residues" evidence="7">
    <location>
        <begin position="984"/>
        <end position="999"/>
    </location>
</feature>
<dbReference type="InterPro" id="IPR035892">
    <property type="entry name" value="C2_domain_sf"/>
</dbReference>
<dbReference type="InterPro" id="IPR000008">
    <property type="entry name" value="C2_dom"/>
</dbReference>
<dbReference type="InterPro" id="IPR021656">
    <property type="entry name" value="C2-C2_1"/>
</dbReference>
<dbReference type="InterPro" id="IPR031139">
    <property type="entry name" value="RPGRIP1_fam"/>
</dbReference>
<dbReference type="OrthoDB" id="2133912at2759"/>
<evidence type="ECO:0000256" key="5">
    <source>
        <dbReference type="ARBA" id="ARBA00023273"/>
    </source>
</evidence>
<evidence type="ECO:0000256" key="7">
    <source>
        <dbReference type="SAM" id="MobiDB-lite"/>
    </source>
</evidence>
<dbReference type="RefSeq" id="XP_013878451.1">
    <property type="nucleotide sequence ID" value="XM_014022997.1"/>
</dbReference>
<keyword evidence="5" id="KW-0966">Cell projection</keyword>
<dbReference type="SUPFAM" id="SSF49562">
    <property type="entry name" value="C2 domain (Calcium/lipid-binding domain, CaLB)"/>
    <property type="match status" value="2"/>
</dbReference>
<keyword evidence="3 6" id="KW-0175">Coiled coil</keyword>
<keyword evidence="4" id="KW-0969">Cilium</keyword>
<evidence type="ECO:0000256" key="3">
    <source>
        <dbReference type="ARBA" id="ARBA00023054"/>
    </source>
</evidence>
<keyword evidence="9" id="KW-1185">Reference proteome</keyword>
<evidence type="ECO:0000256" key="1">
    <source>
        <dbReference type="ARBA" id="ARBA00004138"/>
    </source>
</evidence>
<dbReference type="GO" id="GO:1905515">
    <property type="term" value="P:non-motile cilium assembly"/>
    <property type="evidence" value="ECO:0007669"/>
    <property type="project" value="TreeGrafter"/>
</dbReference>
<feature type="compositionally biased region" description="Acidic residues" evidence="7">
    <location>
        <begin position="1040"/>
        <end position="1056"/>
    </location>
</feature>
<dbReference type="GO" id="GO:0032391">
    <property type="term" value="C:photoreceptor connecting cilium"/>
    <property type="evidence" value="ECO:0007669"/>
    <property type="project" value="TreeGrafter"/>
</dbReference>
<dbReference type="PROSITE" id="PS50004">
    <property type="entry name" value="C2"/>
    <property type="match status" value="1"/>
</dbReference>
<dbReference type="GeneID" id="106527968"/>
<feature type="coiled-coil region" evidence="6">
    <location>
        <begin position="207"/>
        <end position="259"/>
    </location>
</feature>
<feature type="region of interest" description="Disordered" evidence="7">
    <location>
        <begin position="917"/>
        <end position="1106"/>
    </location>
</feature>
<feature type="coiled-coil region" evidence="6">
    <location>
        <begin position="485"/>
        <end position="512"/>
    </location>
</feature>
<protein>
    <submittedName>
        <fullName evidence="10">Protein fantom</fullName>
    </submittedName>
</protein>
<evidence type="ECO:0000256" key="6">
    <source>
        <dbReference type="SAM" id="Coils"/>
    </source>
</evidence>
<feature type="coiled-coil region" evidence="6">
    <location>
        <begin position="305"/>
        <end position="370"/>
    </location>
</feature>
<dbReference type="CTD" id="23322"/>
<dbReference type="KEGG" id="alim:106527968"/>
<dbReference type="GO" id="GO:0046548">
    <property type="term" value="P:retinal rod cell development"/>
    <property type="evidence" value="ECO:0007669"/>
    <property type="project" value="TreeGrafter"/>
</dbReference>
<feature type="coiled-coil region" evidence="6">
    <location>
        <begin position="405"/>
        <end position="453"/>
    </location>
</feature>
<dbReference type="PANTHER" id="PTHR14240:SF1">
    <property type="entry name" value="PROTEIN FANTOM-RELATED"/>
    <property type="match status" value="1"/>
</dbReference>
<accession>A0A2I4CEN1</accession>
<reference evidence="10" key="1">
    <citation type="submission" date="2025-08" db="UniProtKB">
        <authorList>
            <consortium name="RefSeq"/>
        </authorList>
    </citation>
    <scope>IDENTIFICATION</scope>
    <source>
        <strain evidence="10">Quisiro</strain>
    </source>
</reference>
<dbReference type="STRING" id="52670.A0A2I4CEN1"/>
<organism evidence="9 10">
    <name type="scientific">Austrofundulus limnaeus</name>
    <name type="common">Annual killifish</name>
    <dbReference type="NCBI Taxonomy" id="52670"/>
    <lineage>
        <taxon>Eukaryota</taxon>
        <taxon>Metazoa</taxon>
        <taxon>Chordata</taxon>
        <taxon>Craniata</taxon>
        <taxon>Vertebrata</taxon>
        <taxon>Euteleostomi</taxon>
        <taxon>Actinopterygii</taxon>
        <taxon>Neopterygii</taxon>
        <taxon>Teleostei</taxon>
        <taxon>Neoteleostei</taxon>
        <taxon>Acanthomorphata</taxon>
        <taxon>Ovalentaria</taxon>
        <taxon>Atherinomorphae</taxon>
        <taxon>Cyprinodontiformes</taxon>
        <taxon>Rivulidae</taxon>
        <taxon>Austrofundulus</taxon>
    </lineage>
</organism>
<dbReference type="GO" id="GO:0005856">
    <property type="term" value="C:cytoskeleton"/>
    <property type="evidence" value="ECO:0007669"/>
    <property type="project" value="UniProtKB-ARBA"/>
</dbReference>
<evidence type="ECO:0000313" key="10">
    <source>
        <dbReference type="RefSeq" id="XP_013878451.1"/>
    </source>
</evidence>
<dbReference type="Pfam" id="PF11618">
    <property type="entry name" value="C2-C2_1"/>
    <property type="match status" value="1"/>
</dbReference>
<comment type="similarity">
    <text evidence="2">Belongs to the RPGRIP1 family.</text>
</comment>
<dbReference type="SMART" id="SM00239">
    <property type="entry name" value="C2"/>
    <property type="match status" value="1"/>
</dbReference>
<evidence type="ECO:0000259" key="8">
    <source>
        <dbReference type="PROSITE" id="PS50004"/>
    </source>
</evidence>
<comment type="subcellular location">
    <subcellularLocation>
        <location evidence="1">Cell projection</location>
        <location evidence="1">Cilium</location>
    </subcellularLocation>
</comment>
<feature type="compositionally biased region" description="Acidic residues" evidence="7">
    <location>
        <begin position="1016"/>
        <end position="1025"/>
    </location>
</feature>
<feature type="region of interest" description="Disordered" evidence="7">
    <location>
        <begin position="150"/>
        <end position="203"/>
    </location>
</feature>
<dbReference type="InParanoid" id="A0A2I4CEN1"/>
<dbReference type="Pfam" id="PF00168">
    <property type="entry name" value="C2"/>
    <property type="match status" value="1"/>
</dbReference>
<feature type="compositionally biased region" description="Basic and acidic residues" evidence="7">
    <location>
        <begin position="1089"/>
        <end position="1106"/>
    </location>
</feature>
<evidence type="ECO:0000256" key="4">
    <source>
        <dbReference type="ARBA" id="ARBA00023069"/>
    </source>
</evidence>
<sequence length="1106" mass="126207">MSCVLDETAADVPVRDTNINLSRLTAAPQDSSVYQDVRTDVQDISKVSREELEDRFLRLHEETLQLKQHVHKQDDKIRKLGTKLMRLVKDRGRMEQLAAGGVQPPSRLRDVEMEEMLEELQDKVRGLQADKEGLKQRLLVAKQQLLSSQSRRPAPYERVLPRVNSGLKKLRDDMSSPSPTRPRGLRNSDEAGRPQTGQLPRYGHSLLEEARAEIRNLENMVESQRSRVEELEGESEQLREELIKKEAELEKQRQQHTSILRSQVSRNLSLIKQQKQLDSRSNTVTELEGRFLQLQEAQVSLKVSHDAAMMKVDELSAQLKEERLKSLELNKQLQTKNLTKTHLEQLQQQISELEQERELLKEDNKRLLNSAFDVSQQQRWKLQEQQLKLQIAQLEMALNADLVDKKEILDKVKSERDKNELLAEESRKLQIQFLEQKQQVEELTKRLEFYSKEEEYSVAELTEALLLIRKRKSQKSGDLSFLSELEDTESSVRELRAAHAETIQELEKTRNLLILESRISKDHQAELDSMVQRMNSDRVEYEQKLTQQAQLLDSRAAKISKLEAQLRDIAYGTKTFVFRPDVPGEDEEDGFDEPLQLDRGENLLELQIVGATLSPAALQTLGDAEPSTFCTYAFYLFELHATPVATGRSPKYGYTSRYVVSTDQNFLDYLHRCSVTVELHQALGLDWRTVATGRLRLQQLMERSGKVHGSIPLVGAQEEARSFGSLDYWVRLKVPMMETVRLYRDKLKAAEFIQSASPHTQLHQSDLRWNQLLITVQRCSDLQSRTLQQPSPYVFYKFFTFPDYPTSTVNDCHNPEFNDLKSYSVLMDPDLDRYLRSEVLQFYVFDFNEEQRDTYLGKARVPLLSLSQDQVVSGVFELTSPSGRPAGCIEVTLRWKLTYVPPPGDTTAAAESRFIPEEKVEEEPSTRTDVSLQDKEEDRALADSSSHVKAAAAKEEPSRPRGQKTLERDGPAAKRVTFMDDQSVELSSAGSSPDKSTSAFPPAAKVESKPAQRTTEEEDDEEESCVSEGQLVPSAQSYSDDSDISEEITEDVEMGPDVEAGPAAPDHQKESTQSDSDDCIIQGPSAGRKLSERRQAERHDFHLEPL</sequence>